<dbReference type="PANTHER" id="PTHR33446">
    <property type="entry name" value="PROTEIN TONB-RELATED"/>
    <property type="match status" value="1"/>
</dbReference>
<comment type="subcellular location">
    <subcellularLocation>
        <location evidence="1">Cell inner membrane</location>
        <topology evidence="1">Single-pass membrane protein</topology>
        <orientation evidence="1">Periplasmic side</orientation>
    </subcellularLocation>
</comment>
<dbReference type="Pfam" id="PF03544">
    <property type="entry name" value="TonB_C"/>
    <property type="match status" value="1"/>
</dbReference>
<protein>
    <recommendedName>
        <fullName evidence="12">TonB C-terminal domain-containing protein</fullName>
    </recommendedName>
</protein>
<name>A0ABN6VB13_9HYPH</name>
<dbReference type="PANTHER" id="PTHR33446:SF2">
    <property type="entry name" value="PROTEIN TONB"/>
    <property type="match status" value="1"/>
</dbReference>
<dbReference type="NCBIfam" id="TIGR01352">
    <property type="entry name" value="tonB_Cterm"/>
    <property type="match status" value="1"/>
</dbReference>
<sequence length="244" mass="26411">MANHAQFSIFHGIAGSLAVHSFALLVLWGAVGQASPEIDDTLLVEFNGVDSDVQAEEKHKRQNAGSGGAVEAQNAKQEKTEEKAEKKVEDDEALPERIKDAVPDKIKKEEEQAAAAAKASASAQQAGRDVEGIENEQHAQIIQRRTDAEMNVLKAYIRNLSKKIQTKLLYPKEARHSGLQGVTTVSFRIKGDGTMHPDSLKIVASSGRAELDISALDTVRACAPFSAPPKDVTVTMAVTYARKR</sequence>
<evidence type="ECO:0000256" key="10">
    <source>
        <dbReference type="SAM" id="MobiDB-lite"/>
    </source>
</evidence>
<keyword evidence="5" id="KW-0997">Cell inner membrane</keyword>
<evidence type="ECO:0000256" key="3">
    <source>
        <dbReference type="ARBA" id="ARBA00022448"/>
    </source>
</evidence>
<reference evidence="13 14" key="1">
    <citation type="journal article" date="2023" name="Int. J. Syst. Evol. Microbiol.">
        <title>Methylocystis iwaonis sp. nov., a type II methane-oxidizing bacterium from surface soil of a rice paddy field in Japan, and emended description of the genus Methylocystis (ex Whittenbury et al. 1970) Bowman et al. 1993.</title>
        <authorList>
            <person name="Kaise H."/>
            <person name="Sawadogo J.B."/>
            <person name="Alam M.S."/>
            <person name="Ueno C."/>
            <person name="Dianou D."/>
            <person name="Shinjo R."/>
            <person name="Asakawa S."/>
        </authorList>
    </citation>
    <scope>NUCLEOTIDE SEQUENCE [LARGE SCALE GENOMIC DNA]</scope>
    <source>
        <strain evidence="13 14">SS37A-Re</strain>
    </source>
</reference>
<feature type="region of interest" description="Disordered" evidence="10">
    <location>
        <begin position="54"/>
        <end position="131"/>
    </location>
</feature>
<keyword evidence="7" id="KW-0653">Protein transport</keyword>
<evidence type="ECO:0000256" key="2">
    <source>
        <dbReference type="ARBA" id="ARBA00006555"/>
    </source>
</evidence>
<dbReference type="SUPFAM" id="SSF74653">
    <property type="entry name" value="TolA/TonB C-terminal domain"/>
    <property type="match status" value="1"/>
</dbReference>
<dbReference type="InterPro" id="IPR006260">
    <property type="entry name" value="TonB/TolA_C"/>
</dbReference>
<feature type="domain" description="TonB C-terminal" evidence="12">
    <location>
        <begin position="155"/>
        <end position="244"/>
    </location>
</feature>
<keyword evidence="4" id="KW-1003">Cell membrane</keyword>
<dbReference type="Proteomes" id="UP001317629">
    <property type="component" value="Chromosome"/>
</dbReference>
<comment type="similarity">
    <text evidence="2">Belongs to the TonB family.</text>
</comment>
<feature type="compositionally biased region" description="Low complexity" evidence="10">
    <location>
        <begin position="113"/>
        <end position="126"/>
    </location>
</feature>
<accession>A0ABN6VB13</accession>
<dbReference type="InterPro" id="IPR051045">
    <property type="entry name" value="TonB-dependent_transducer"/>
</dbReference>
<gene>
    <name evidence="13" type="ORF">SS37A_04390</name>
</gene>
<evidence type="ECO:0000313" key="13">
    <source>
        <dbReference type="EMBL" id="BDV32910.1"/>
    </source>
</evidence>
<feature type="compositionally biased region" description="Basic and acidic residues" evidence="10">
    <location>
        <begin position="76"/>
        <end position="111"/>
    </location>
</feature>
<dbReference type="Gene3D" id="3.30.1150.10">
    <property type="match status" value="1"/>
</dbReference>
<evidence type="ECO:0000256" key="11">
    <source>
        <dbReference type="SAM" id="Phobius"/>
    </source>
</evidence>
<proteinExistence type="inferred from homology"/>
<feature type="transmembrane region" description="Helical" evidence="11">
    <location>
        <begin position="7"/>
        <end position="31"/>
    </location>
</feature>
<evidence type="ECO:0000256" key="7">
    <source>
        <dbReference type="ARBA" id="ARBA00022927"/>
    </source>
</evidence>
<evidence type="ECO:0000256" key="4">
    <source>
        <dbReference type="ARBA" id="ARBA00022475"/>
    </source>
</evidence>
<evidence type="ECO:0000256" key="8">
    <source>
        <dbReference type="ARBA" id="ARBA00022989"/>
    </source>
</evidence>
<evidence type="ECO:0000256" key="1">
    <source>
        <dbReference type="ARBA" id="ARBA00004383"/>
    </source>
</evidence>
<keyword evidence="3" id="KW-0813">Transport</keyword>
<keyword evidence="6 11" id="KW-0812">Transmembrane</keyword>
<keyword evidence="8 11" id="KW-1133">Transmembrane helix</keyword>
<keyword evidence="14" id="KW-1185">Reference proteome</keyword>
<evidence type="ECO:0000313" key="14">
    <source>
        <dbReference type="Proteomes" id="UP001317629"/>
    </source>
</evidence>
<evidence type="ECO:0000256" key="5">
    <source>
        <dbReference type="ARBA" id="ARBA00022519"/>
    </source>
</evidence>
<dbReference type="PROSITE" id="PS52015">
    <property type="entry name" value="TONB_CTD"/>
    <property type="match status" value="1"/>
</dbReference>
<dbReference type="RefSeq" id="WP_281930162.1">
    <property type="nucleotide sequence ID" value="NZ_AP027142.1"/>
</dbReference>
<dbReference type="InterPro" id="IPR037682">
    <property type="entry name" value="TonB_C"/>
</dbReference>
<evidence type="ECO:0000256" key="6">
    <source>
        <dbReference type="ARBA" id="ARBA00022692"/>
    </source>
</evidence>
<organism evidence="13 14">
    <name type="scientific">Methylocystis iwaonis</name>
    <dbReference type="NCBI Taxonomy" id="2885079"/>
    <lineage>
        <taxon>Bacteria</taxon>
        <taxon>Pseudomonadati</taxon>
        <taxon>Pseudomonadota</taxon>
        <taxon>Alphaproteobacteria</taxon>
        <taxon>Hyphomicrobiales</taxon>
        <taxon>Methylocystaceae</taxon>
        <taxon>Methylocystis</taxon>
    </lineage>
</organism>
<evidence type="ECO:0000256" key="9">
    <source>
        <dbReference type="ARBA" id="ARBA00023136"/>
    </source>
</evidence>
<dbReference type="EMBL" id="AP027142">
    <property type="protein sequence ID" value="BDV32910.1"/>
    <property type="molecule type" value="Genomic_DNA"/>
</dbReference>
<keyword evidence="9 11" id="KW-0472">Membrane</keyword>
<evidence type="ECO:0000259" key="12">
    <source>
        <dbReference type="PROSITE" id="PS52015"/>
    </source>
</evidence>